<evidence type="ECO:0000256" key="1">
    <source>
        <dbReference type="PROSITE-ProRule" id="PRU00371"/>
    </source>
</evidence>
<gene>
    <name evidence="5" type="primary">LOC107751716</name>
</gene>
<dbReference type="InterPro" id="IPR006578">
    <property type="entry name" value="MADF-dom"/>
</dbReference>
<feature type="region of interest" description="Disordered" evidence="2">
    <location>
        <begin position="142"/>
        <end position="168"/>
    </location>
</feature>
<reference evidence="5" key="2">
    <citation type="submission" date="2025-09" db="UniProtKB">
        <authorList>
            <consortium name="Ensembl"/>
        </authorList>
    </citation>
    <scope>IDENTIFICATION</scope>
</reference>
<feature type="domain" description="BESS" evidence="4">
    <location>
        <begin position="199"/>
        <end position="238"/>
    </location>
</feature>
<dbReference type="InterPro" id="IPR004210">
    <property type="entry name" value="BESS_motif"/>
</dbReference>
<dbReference type="PROSITE" id="PS51029">
    <property type="entry name" value="MADF"/>
    <property type="match status" value="1"/>
</dbReference>
<dbReference type="GO" id="GO:0005634">
    <property type="term" value="C:nucleus"/>
    <property type="evidence" value="ECO:0007669"/>
    <property type="project" value="UniProtKB-SubCell"/>
</dbReference>
<sequence length="264" mass="30498">DGLHQEAFEHTALPQIVLINQYTFVRTRRRMVVKMDAELLLFLVSENKELFDKNHSEYKNTKRKEVLWQGIADKMGVDEVKAKWKNLRDTYTRKKRLEQDGNRSGRAAKKKKQWKYMRVMDFLDLSTEHRRYSSVFNLSLSPDEDSGAEPASTSTGTSMTSPGAIRSDIVKRRRSETLELLERYLASKDVRDREKDEQQDEVDLFLRSLAPALRRLPASKQSLVKLQIQKILHDAEFGQPSFPQISSVSPSNQLLLQCSVVKPS</sequence>
<comment type="subcellular location">
    <subcellularLocation>
        <location evidence="1">Nucleus</location>
    </subcellularLocation>
</comment>
<dbReference type="GO" id="GO:0006357">
    <property type="term" value="P:regulation of transcription by RNA polymerase II"/>
    <property type="evidence" value="ECO:0007669"/>
    <property type="project" value="TreeGrafter"/>
</dbReference>
<keyword evidence="6" id="KW-1185">Reference proteome</keyword>
<organism evidence="5 6">
    <name type="scientific">Sinocyclocheilus rhinocerous</name>
    <dbReference type="NCBI Taxonomy" id="307959"/>
    <lineage>
        <taxon>Eukaryota</taxon>
        <taxon>Metazoa</taxon>
        <taxon>Chordata</taxon>
        <taxon>Craniata</taxon>
        <taxon>Vertebrata</taxon>
        <taxon>Euteleostomi</taxon>
        <taxon>Actinopterygii</taxon>
        <taxon>Neopterygii</taxon>
        <taxon>Teleostei</taxon>
        <taxon>Ostariophysi</taxon>
        <taxon>Cypriniformes</taxon>
        <taxon>Cyprinidae</taxon>
        <taxon>Cyprininae</taxon>
        <taxon>Sinocyclocheilus</taxon>
    </lineage>
</organism>
<evidence type="ECO:0000313" key="5">
    <source>
        <dbReference type="Ensembl" id="ENSSRHP00000085127.1"/>
    </source>
</evidence>
<reference evidence="5" key="1">
    <citation type="submission" date="2025-08" db="UniProtKB">
        <authorList>
            <consortium name="Ensembl"/>
        </authorList>
    </citation>
    <scope>IDENTIFICATION</scope>
</reference>
<evidence type="ECO:0000313" key="6">
    <source>
        <dbReference type="Proteomes" id="UP000472270"/>
    </source>
</evidence>
<protein>
    <submittedName>
        <fullName evidence="5">Uncharacterized LOC107751716</fullName>
    </submittedName>
</protein>
<accession>A0A673MAI5</accession>
<dbReference type="Pfam" id="PF10545">
    <property type="entry name" value="MADF_DNA_bdg"/>
    <property type="match status" value="1"/>
</dbReference>
<dbReference type="PANTHER" id="PTHR12243:SF37">
    <property type="entry name" value="BESS DOMAIN-CONTAINING PROTEIN"/>
    <property type="match status" value="1"/>
</dbReference>
<evidence type="ECO:0000259" key="3">
    <source>
        <dbReference type="PROSITE" id="PS51029"/>
    </source>
</evidence>
<feature type="compositionally biased region" description="Low complexity" evidence="2">
    <location>
        <begin position="152"/>
        <end position="161"/>
    </location>
</feature>
<dbReference type="GO" id="GO:0003677">
    <property type="term" value="F:DNA binding"/>
    <property type="evidence" value="ECO:0007669"/>
    <property type="project" value="InterPro"/>
</dbReference>
<dbReference type="GO" id="GO:0005667">
    <property type="term" value="C:transcription regulator complex"/>
    <property type="evidence" value="ECO:0007669"/>
    <property type="project" value="TreeGrafter"/>
</dbReference>
<evidence type="ECO:0000256" key="2">
    <source>
        <dbReference type="SAM" id="MobiDB-lite"/>
    </source>
</evidence>
<keyword evidence="1" id="KW-0539">Nucleus</keyword>
<dbReference type="Proteomes" id="UP000472270">
    <property type="component" value="Unassembled WGS sequence"/>
</dbReference>
<dbReference type="SMART" id="SM00595">
    <property type="entry name" value="MADF"/>
    <property type="match status" value="1"/>
</dbReference>
<dbReference type="InterPro" id="IPR039353">
    <property type="entry name" value="TF_Adf1"/>
</dbReference>
<dbReference type="Ensembl" id="ENSSRHT00000087429.1">
    <property type="protein sequence ID" value="ENSSRHP00000085127.1"/>
    <property type="gene ID" value="ENSSRHG00000042131.1"/>
</dbReference>
<evidence type="ECO:0000259" key="4">
    <source>
        <dbReference type="PROSITE" id="PS51031"/>
    </source>
</evidence>
<dbReference type="PROSITE" id="PS51031">
    <property type="entry name" value="BESS"/>
    <property type="match status" value="1"/>
</dbReference>
<proteinExistence type="predicted"/>
<dbReference type="AlphaFoldDB" id="A0A673MAI5"/>
<dbReference type="Pfam" id="PF02944">
    <property type="entry name" value="BESS"/>
    <property type="match status" value="1"/>
</dbReference>
<name>A0A673MAI5_9TELE</name>
<dbReference type="PANTHER" id="PTHR12243">
    <property type="entry name" value="MADF DOMAIN TRANSCRIPTION FACTOR"/>
    <property type="match status" value="1"/>
</dbReference>
<feature type="domain" description="MADF" evidence="3">
    <location>
        <begin position="39"/>
        <end position="128"/>
    </location>
</feature>